<evidence type="ECO:0000256" key="1">
    <source>
        <dbReference type="ARBA" id="ARBA00022676"/>
    </source>
</evidence>
<keyword evidence="2 3" id="KW-0808">Transferase</keyword>
<keyword evidence="1" id="KW-0328">Glycosyltransferase</keyword>
<evidence type="ECO:0000313" key="3">
    <source>
        <dbReference type="EMBL" id="SMF78973.1"/>
    </source>
</evidence>
<dbReference type="InterPro" id="IPR051199">
    <property type="entry name" value="LPS_LOS_Heptosyltrfase"/>
</dbReference>
<protein>
    <submittedName>
        <fullName evidence="3">Heptosyltransferase-2</fullName>
    </submittedName>
</protein>
<evidence type="ECO:0000256" key="2">
    <source>
        <dbReference type="ARBA" id="ARBA00022679"/>
    </source>
</evidence>
<dbReference type="CDD" id="cd03789">
    <property type="entry name" value="GT9_LPS_heptosyltransferase"/>
    <property type="match status" value="1"/>
</dbReference>
<dbReference type="SUPFAM" id="SSF53756">
    <property type="entry name" value="UDP-Glycosyltransferase/glycogen phosphorylase"/>
    <property type="match status" value="1"/>
</dbReference>
<dbReference type="RefSeq" id="WP_132325545.1">
    <property type="nucleotide sequence ID" value="NZ_FWZT01000033.1"/>
</dbReference>
<dbReference type="GO" id="GO:0009244">
    <property type="term" value="P:lipopolysaccharide core region biosynthetic process"/>
    <property type="evidence" value="ECO:0007669"/>
    <property type="project" value="TreeGrafter"/>
</dbReference>
<accession>A0A1Y6CN39</accession>
<dbReference type="InterPro" id="IPR002201">
    <property type="entry name" value="Glyco_trans_9"/>
</dbReference>
<reference evidence="4" key="1">
    <citation type="submission" date="2017-04" db="EMBL/GenBank/DDBJ databases">
        <authorList>
            <person name="Varghese N."/>
            <person name="Submissions S."/>
        </authorList>
    </citation>
    <scope>NUCLEOTIDE SEQUENCE [LARGE SCALE GENOMIC DNA]</scope>
    <source>
        <strain evidence="4">RKEM611</strain>
    </source>
</reference>
<name>A0A1Y6CN39_9BACT</name>
<dbReference type="OrthoDB" id="5289084at2"/>
<dbReference type="GO" id="GO:0008713">
    <property type="term" value="F:ADP-heptose-lipopolysaccharide heptosyltransferase activity"/>
    <property type="evidence" value="ECO:0007669"/>
    <property type="project" value="TreeGrafter"/>
</dbReference>
<dbReference type="STRING" id="1513793.SAMN06296036_13317"/>
<dbReference type="GO" id="GO:0005829">
    <property type="term" value="C:cytosol"/>
    <property type="evidence" value="ECO:0007669"/>
    <property type="project" value="TreeGrafter"/>
</dbReference>
<keyword evidence="4" id="KW-1185">Reference proteome</keyword>
<sequence length="361" mass="39329">MTQHLADIETIVWIQTSFLGDIVLSTAAFNALKAEAPHIRQVLITTPIGKAALKDHPSIDEVVVFDKGGKSFWQASRAVKQSCSSLDKSTTVILQAHRSFRSSLLSLRLGFQRITYGETSLSWNAQTVSRVASLHESARIGLLLEPLGVSREAICKARMSLPKSMNEHLSKRLLPLNRPLIGVAPGSVWGTKRWPAEKYGDLVKKALDAGQSVVLLGSGGEREQADIVSNMVGDHDQFLNLVGKTNLDDLRYLIPSLDVLVCNDSSPIHYGSAFGVPTLAIFGATVPAMGFGPRAMGSRVVDIPIGEVPCRPCSDHGPKVCPLEHFQCMRKIDTDAVFVTLQQMIDENSPQSLLAANRRNE</sequence>
<organism evidence="3 4">
    <name type="scientific">Pseudobacteriovorax antillogorgiicola</name>
    <dbReference type="NCBI Taxonomy" id="1513793"/>
    <lineage>
        <taxon>Bacteria</taxon>
        <taxon>Pseudomonadati</taxon>
        <taxon>Bdellovibrionota</taxon>
        <taxon>Oligoflexia</taxon>
        <taxon>Oligoflexales</taxon>
        <taxon>Pseudobacteriovoracaceae</taxon>
        <taxon>Pseudobacteriovorax</taxon>
    </lineage>
</organism>
<dbReference type="AlphaFoldDB" id="A0A1Y6CN39"/>
<dbReference type="Proteomes" id="UP000192907">
    <property type="component" value="Unassembled WGS sequence"/>
</dbReference>
<dbReference type="PANTHER" id="PTHR30160">
    <property type="entry name" value="TETRAACYLDISACCHARIDE 4'-KINASE-RELATED"/>
    <property type="match status" value="1"/>
</dbReference>
<dbReference type="Gene3D" id="3.40.50.2000">
    <property type="entry name" value="Glycogen Phosphorylase B"/>
    <property type="match status" value="2"/>
</dbReference>
<dbReference type="EMBL" id="FWZT01000033">
    <property type="protein sequence ID" value="SMF78973.1"/>
    <property type="molecule type" value="Genomic_DNA"/>
</dbReference>
<dbReference type="Pfam" id="PF01075">
    <property type="entry name" value="Glyco_transf_9"/>
    <property type="match status" value="1"/>
</dbReference>
<evidence type="ECO:0000313" key="4">
    <source>
        <dbReference type="Proteomes" id="UP000192907"/>
    </source>
</evidence>
<proteinExistence type="predicted"/>
<gene>
    <name evidence="3" type="ORF">SAMN06296036_13317</name>
</gene>
<dbReference type="PANTHER" id="PTHR30160:SF1">
    <property type="entry name" value="LIPOPOLYSACCHARIDE 1,2-N-ACETYLGLUCOSAMINETRANSFERASE-RELATED"/>
    <property type="match status" value="1"/>
</dbReference>